<accession>A0A6A6JVG7</accession>
<feature type="region of interest" description="Disordered" evidence="6">
    <location>
        <begin position="145"/>
        <end position="216"/>
    </location>
</feature>
<name>A0A6A6JVG7_WESOR</name>
<dbReference type="Gene3D" id="1.10.2020.20">
    <property type="match status" value="1"/>
</dbReference>
<keyword evidence="3" id="KW-0963">Cytoplasm</keyword>
<dbReference type="PROSITE" id="PS51917">
    <property type="entry name" value="PRU"/>
    <property type="match status" value="1"/>
</dbReference>
<dbReference type="Proteomes" id="UP000800097">
    <property type="component" value="Unassembled WGS sequence"/>
</dbReference>
<dbReference type="RefSeq" id="XP_033656578.1">
    <property type="nucleotide sequence ID" value="XM_033802125.1"/>
</dbReference>
<dbReference type="InterPro" id="IPR044868">
    <property type="entry name" value="Rpn13/ADRM1_Pru"/>
</dbReference>
<reference evidence="8" key="1">
    <citation type="journal article" date="2020" name="Stud. Mycol.">
        <title>101 Dothideomycetes genomes: a test case for predicting lifestyles and emergence of pathogens.</title>
        <authorList>
            <person name="Haridas S."/>
            <person name="Albert R."/>
            <person name="Binder M."/>
            <person name="Bloem J."/>
            <person name="Labutti K."/>
            <person name="Salamov A."/>
            <person name="Andreopoulos B."/>
            <person name="Baker S."/>
            <person name="Barry K."/>
            <person name="Bills G."/>
            <person name="Bluhm B."/>
            <person name="Cannon C."/>
            <person name="Castanera R."/>
            <person name="Culley D."/>
            <person name="Daum C."/>
            <person name="Ezra D."/>
            <person name="Gonzalez J."/>
            <person name="Henrissat B."/>
            <person name="Kuo A."/>
            <person name="Liang C."/>
            <person name="Lipzen A."/>
            <person name="Lutzoni F."/>
            <person name="Magnuson J."/>
            <person name="Mondo S."/>
            <person name="Nolan M."/>
            <person name="Ohm R."/>
            <person name="Pangilinan J."/>
            <person name="Park H.-J."/>
            <person name="Ramirez L."/>
            <person name="Alfaro M."/>
            <person name="Sun H."/>
            <person name="Tritt A."/>
            <person name="Yoshinaga Y."/>
            <person name="Zwiers L.-H."/>
            <person name="Turgeon B."/>
            <person name="Goodwin S."/>
            <person name="Spatafora J."/>
            <person name="Crous P."/>
            <person name="Grigoriev I."/>
        </authorList>
    </citation>
    <scope>NUCLEOTIDE SEQUENCE</scope>
    <source>
        <strain evidence="8">CBS 379.55</strain>
    </source>
</reference>
<evidence type="ECO:0000256" key="4">
    <source>
        <dbReference type="ARBA" id="ARBA00022942"/>
    </source>
</evidence>
<keyword evidence="5" id="KW-0539">Nucleus</keyword>
<dbReference type="Pfam" id="PF04683">
    <property type="entry name" value="Rpn13_ADRM1_Pru"/>
    <property type="match status" value="1"/>
</dbReference>
<dbReference type="InterPro" id="IPR006773">
    <property type="entry name" value="Rpn13/ADRM1"/>
</dbReference>
<dbReference type="GO" id="GO:0070628">
    <property type="term" value="F:proteasome binding"/>
    <property type="evidence" value="ECO:0007669"/>
    <property type="project" value="TreeGrafter"/>
</dbReference>
<dbReference type="PANTHER" id="PTHR12225:SF0">
    <property type="entry name" value="PROTEASOMAL UBIQUITIN RECEPTOR ADRM1"/>
    <property type="match status" value="1"/>
</dbReference>
<dbReference type="GO" id="GO:0008541">
    <property type="term" value="C:proteasome regulatory particle, lid subcomplex"/>
    <property type="evidence" value="ECO:0007669"/>
    <property type="project" value="TreeGrafter"/>
</dbReference>
<evidence type="ECO:0000256" key="2">
    <source>
        <dbReference type="ARBA" id="ARBA00004496"/>
    </source>
</evidence>
<protein>
    <recommendedName>
        <fullName evidence="7">Pru domain-containing protein</fullName>
    </recommendedName>
</protein>
<dbReference type="GO" id="GO:0005737">
    <property type="term" value="C:cytoplasm"/>
    <property type="evidence" value="ECO:0007669"/>
    <property type="project" value="UniProtKB-SubCell"/>
</dbReference>
<feature type="compositionally biased region" description="Low complexity" evidence="6">
    <location>
        <begin position="207"/>
        <end position="216"/>
    </location>
</feature>
<evidence type="ECO:0000313" key="9">
    <source>
        <dbReference type="Proteomes" id="UP000800097"/>
    </source>
</evidence>
<gene>
    <name evidence="8" type="ORF">EI97DRAFT_484835</name>
</gene>
<dbReference type="InterPro" id="IPR032368">
    <property type="entry name" value="RPN13_DEUBAD"/>
</dbReference>
<evidence type="ECO:0000259" key="7">
    <source>
        <dbReference type="PROSITE" id="PS51917"/>
    </source>
</evidence>
<dbReference type="OrthoDB" id="340431at2759"/>
<dbReference type="Pfam" id="PF16550">
    <property type="entry name" value="RPN13_C"/>
    <property type="match status" value="1"/>
</dbReference>
<dbReference type="Gene3D" id="2.30.29.70">
    <property type="entry name" value="Proteasomal ubiquitin receptor Rpn13/ADRM1"/>
    <property type="match status" value="1"/>
</dbReference>
<dbReference type="GO" id="GO:0061133">
    <property type="term" value="F:endopeptidase activator activity"/>
    <property type="evidence" value="ECO:0007669"/>
    <property type="project" value="TreeGrafter"/>
</dbReference>
<dbReference type="AlphaFoldDB" id="A0A6A6JVG7"/>
<feature type="compositionally biased region" description="Acidic residues" evidence="6">
    <location>
        <begin position="159"/>
        <end position="168"/>
    </location>
</feature>
<sequence>MSIQPIITFKAGVCDLNSNHKVKPKDTPGYVYLYEEDGMLHFCWRPRDQPVNQPELDLLMIPGDASFMPYVGEDDDTENVRSPTSGRICVLKFNSSSQRYLFWLQSKSQHPSGDPSCFSERDLKIQNIVDMLLAGEEIDVQAELESLRNLPRGPRRDGDDDETMEDVEGTNHSQGHHGGGAGGAGPDATGGDYREEGEEAREGGADGARAAAAGTTDAQQAVQNFLNSLRGAGLGGQEAGGDEFTTLMDLLSPNITIPVIDRAPASLINSLCSHLPPMILLLAQEIDDVAEVDPTSETAQAAIEALDQDSKKDVLKRVLNSPQMRQSLASLTVALRDGGLPNVSQALKIDVANGGYIRGGAMPIGGGDAVKAFLEGVKKTVQREAEGEEMDTS</sequence>
<dbReference type="PANTHER" id="PTHR12225">
    <property type="entry name" value="ADHESION REGULATING MOLECULE 1 110 KDA CELL MEMBRANE GLYCOPROTEIN"/>
    <property type="match status" value="1"/>
</dbReference>
<dbReference type="GO" id="GO:0005634">
    <property type="term" value="C:nucleus"/>
    <property type="evidence" value="ECO:0007669"/>
    <property type="project" value="UniProtKB-SubCell"/>
</dbReference>
<dbReference type="EMBL" id="ML986487">
    <property type="protein sequence ID" value="KAF2279039.1"/>
    <property type="molecule type" value="Genomic_DNA"/>
</dbReference>
<organism evidence="8 9">
    <name type="scientific">Westerdykella ornata</name>
    <dbReference type="NCBI Taxonomy" id="318751"/>
    <lineage>
        <taxon>Eukaryota</taxon>
        <taxon>Fungi</taxon>
        <taxon>Dikarya</taxon>
        <taxon>Ascomycota</taxon>
        <taxon>Pezizomycotina</taxon>
        <taxon>Dothideomycetes</taxon>
        <taxon>Pleosporomycetidae</taxon>
        <taxon>Pleosporales</taxon>
        <taxon>Sporormiaceae</taxon>
        <taxon>Westerdykella</taxon>
    </lineage>
</organism>
<feature type="compositionally biased region" description="Gly residues" evidence="6">
    <location>
        <begin position="176"/>
        <end position="185"/>
    </location>
</feature>
<evidence type="ECO:0000256" key="1">
    <source>
        <dbReference type="ARBA" id="ARBA00004123"/>
    </source>
</evidence>
<evidence type="ECO:0000256" key="5">
    <source>
        <dbReference type="ARBA" id="ARBA00023242"/>
    </source>
</evidence>
<evidence type="ECO:0000256" key="3">
    <source>
        <dbReference type="ARBA" id="ARBA00022490"/>
    </source>
</evidence>
<feature type="domain" description="Pru" evidence="7">
    <location>
        <begin position="1"/>
        <end position="136"/>
    </location>
</feature>
<proteinExistence type="predicted"/>
<keyword evidence="9" id="KW-1185">Reference proteome</keyword>
<dbReference type="InterPro" id="IPR038633">
    <property type="entry name" value="Rpn13/ADRM1_Pru_sf"/>
</dbReference>
<evidence type="ECO:0000313" key="8">
    <source>
        <dbReference type="EMBL" id="KAF2279039.1"/>
    </source>
</evidence>
<dbReference type="GeneID" id="54555300"/>
<comment type="subcellular location">
    <subcellularLocation>
        <location evidence="2">Cytoplasm</location>
    </subcellularLocation>
    <subcellularLocation>
        <location evidence="1">Nucleus</location>
    </subcellularLocation>
</comment>
<dbReference type="InterPro" id="IPR038108">
    <property type="entry name" value="RPN13_DEUBAD_sf"/>
</dbReference>
<evidence type="ECO:0000256" key="6">
    <source>
        <dbReference type="SAM" id="MobiDB-lite"/>
    </source>
</evidence>
<keyword evidence="4" id="KW-0647">Proteasome</keyword>